<dbReference type="GO" id="GO:0005721">
    <property type="term" value="C:pericentric heterochromatin"/>
    <property type="evidence" value="ECO:0007669"/>
    <property type="project" value="TreeGrafter"/>
</dbReference>
<keyword evidence="3" id="KW-0547">Nucleotide-binding</keyword>
<evidence type="ECO:0000256" key="4">
    <source>
        <dbReference type="ARBA" id="ARBA00022801"/>
    </source>
</evidence>
<evidence type="ECO:0000256" key="7">
    <source>
        <dbReference type="ARBA" id="ARBA00023054"/>
    </source>
</evidence>
<dbReference type="GO" id="GO:0005634">
    <property type="term" value="C:nucleus"/>
    <property type="evidence" value="ECO:0007669"/>
    <property type="project" value="UniProtKB-SubCell"/>
</dbReference>
<dbReference type="OrthoDB" id="5857104at2759"/>
<dbReference type="InterPro" id="IPR017956">
    <property type="entry name" value="AT_hook_DNA-bd_motif"/>
</dbReference>
<feature type="compositionally biased region" description="Basic and acidic residues" evidence="9">
    <location>
        <begin position="212"/>
        <end position="227"/>
    </location>
</feature>
<dbReference type="Gene3D" id="3.40.50.10810">
    <property type="entry name" value="Tandem AAA-ATPase domain"/>
    <property type="match status" value="1"/>
</dbReference>
<dbReference type="SMART" id="SM00490">
    <property type="entry name" value="HELICc"/>
    <property type="match status" value="1"/>
</dbReference>
<dbReference type="Pfam" id="PF02178">
    <property type="entry name" value="AT_hook"/>
    <property type="match status" value="2"/>
</dbReference>
<keyword evidence="5" id="KW-0347">Helicase</keyword>
<feature type="compositionally biased region" description="Basic and acidic residues" evidence="9">
    <location>
        <begin position="633"/>
        <end position="642"/>
    </location>
</feature>
<name>A0A5C3EFM8_9BASI</name>
<dbReference type="InterPro" id="IPR000330">
    <property type="entry name" value="SNF2_N"/>
</dbReference>
<keyword evidence="6" id="KW-0067">ATP-binding</keyword>
<keyword evidence="4" id="KW-0378">Hydrolase</keyword>
<dbReference type="Proteomes" id="UP000324022">
    <property type="component" value="Unassembled WGS sequence"/>
</dbReference>
<dbReference type="CDD" id="cd18793">
    <property type="entry name" value="SF2_C_SNF"/>
    <property type="match status" value="1"/>
</dbReference>
<dbReference type="InterPro" id="IPR027417">
    <property type="entry name" value="P-loop_NTPase"/>
</dbReference>
<evidence type="ECO:0000256" key="1">
    <source>
        <dbReference type="ARBA" id="ARBA00004123"/>
    </source>
</evidence>
<feature type="region of interest" description="Disordered" evidence="9">
    <location>
        <begin position="1"/>
        <end position="238"/>
    </location>
</feature>
<feature type="domain" description="Helicase ATP-binding" evidence="10">
    <location>
        <begin position="256"/>
        <end position="427"/>
    </location>
</feature>
<dbReference type="GO" id="GO:0004386">
    <property type="term" value="F:helicase activity"/>
    <property type="evidence" value="ECO:0007669"/>
    <property type="project" value="UniProtKB-KW"/>
</dbReference>
<dbReference type="PANTHER" id="PTHR47161">
    <property type="entry name" value="LYMPHOID-SPECIFIC HELICASE"/>
    <property type="match status" value="1"/>
</dbReference>
<gene>
    <name evidence="12" type="ORF">UTRI_05122</name>
</gene>
<dbReference type="PANTHER" id="PTHR47161:SF1">
    <property type="entry name" value="LYMPHOID-SPECIFIC HELICASE"/>
    <property type="match status" value="1"/>
</dbReference>
<protein>
    <submittedName>
        <fullName evidence="12">Related to proliferation associated SNF2-like protein</fullName>
    </submittedName>
</protein>
<dbReference type="Pfam" id="PF00176">
    <property type="entry name" value="SNF2-rel_dom"/>
    <property type="match status" value="1"/>
</dbReference>
<dbReference type="GO" id="GO:0003682">
    <property type="term" value="F:chromatin binding"/>
    <property type="evidence" value="ECO:0007669"/>
    <property type="project" value="TreeGrafter"/>
</dbReference>
<evidence type="ECO:0000256" key="5">
    <source>
        <dbReference type="ARBA" id="ARBA00022806"/>
    </source>
</evidence>
<organism evidence="12 13">
    <name type="scientific">Ustilago trichophora</name>
    <dbReference type="NCBI Taxonomy" id="86804"/>
    <lineage>
        <taxon>Eukaryota</taxon>
        <taxon>Fungi</taxon>
        <taxon>Dikarya</taxon>
        <taxon>Basidiomycota</taxon>
        <taxon>Ustilaginomycotina</taxon>
        <taxon>Ustilaginomycetes</taxon>
        <taxon>Ustilaginales</taxon>
        <taxon>Ustilaginaceae</taxon>
        <taxon>Ustilago</taxon>
    </lineage>
</organism>
<feature type="compositionally biased region" description="Low complexity" evidence="9">
    <location>
        <begin position="43"/>
        <end position="65"/>
    </location>
</feature>
<reference evidence="12 13" key="1">
    <citation type="submission" date="2018-03" db="EMBL/GenBank/DDBJ databases">
        <authorList>
            <person name="Guldener U."/>
        </authorList>
    </citation>
    <scope>NUCLEOTIDE SEQUENCE [LARGE SCALE GENOMIC DNA]</scope>
    <source>
        <strain evidence="12 13">NBRC100155</strain>
    </source>
</reference>
<dbReference type="InterPro" id="IPR038718">
    <property type="entry name" value="SNF2-like_sf"/>
</dbReference>
<evidence type="ECO:0000256" key="3">
    <source>
        <dbReference type="ARBA" id="ARBA00022741"/>
    </source>
</evidence>
<feature type="compositionally biased region" description="Basic and acidic residues" evidence="9">
    <location>
        <begin position="19"/>
        <end position="32"/>
    </location>
</feature>
<sequence length="1038" mass="117906">MAVQIKNEANGHVNASKVSHHDDDDSHDEELLRAAAQADNQDHPSTSSHSTSAATPASSAADSTSMARSGSQKGRNAGQEVDPNVHEERFNKLKYLLQRSGVYSRIMGEKMEKERKARAEAAAKQEARRNAAKSAEAPPAESQPAAPARKTRSAANANDQTSAPATAERDTRRRDTRKRKADEPNSVTTYLDQDDLEAAKQQAEQANANKKSKTDAPDTAETKEKHSNQTGRRNQPKLVTGAKMREYQLDGLEWLISLYENGLNGILADEMGLGKTLQTISFLAHLREKGVWGPFLVVAPLSTINNWVLEFERFTPDIPALMYHGDPEERRTLRDRHLRMPRDKEKQKDFPIVVTSYELVIRDRKWLANYPWKFIVVDEGHRLKNLNCRLIRELKTYRSANRLILSGTPLHNNLAELWSLLNFILPDIFDDLATFETWFDFSDIHEEQGQSRILSKENSTQVITQLHEILKPFLLRRLKNDVETDLPPKKEYLLYAPLTELQKELYNSVVSGQIRRWLLERKTGLPWSVIQEILDDPDGINTASSSAPTTRIGSADQSRDQSPHPWTIATKRKDIHTKLNTEEEPEEEPSQEEPPQKRGRGRPRKSETVKPSVNGQQNEREESLQKRGRGRPRKNEPIEESRSSSADYHQNFGEDTASGTSTPRRLTNRRAKRGVDYQIDDLNDDKYFDKLEAELHRKPLQLTAAQAERQGKLYSIREAQKQIKNMHLENVVMQARKICNHPFLFDWPIDQDSGTFLVNKDLINASGKMLMLNRLLDELFQRGHKVLIFSQFTTMLDIIEEWANEFKGFKTCRIDGSTAQEDRRAQMKSFNEDKGSDGCNLFLLSTRAGGLGINLVAADTVIFYDSDWNPQMDLQAQDRVHRIGQTRPCLIFRLVSASTVEERILKRAGNKRKLEALVIQQGKFRLPAGYQSSSGSSKKKKEDELNEITNQLLALESEQVTLVKDENDQIITDHELDLLLDRSPEAYARKIGWVSNNHASDDPKKPGRKINNGRSAFEVTETKTDQANEEIAKLLAAS</sequence>
<keyword evidence="13" id="KW-1185">Reference proteome</keyword>
<dbReference type="GO" id="GO:0044027">
    <property type="term" value="P:negative regulation of gene expression via chromosomal CpG island methylation"/>
    <property type="evidence" value="ECO:0007669"/>
    <property type="project" value="TreeGrafter"/>
</dbReference>
<dbReference type="Gene3D" id="3.40.50.300">
    <property type="entry name" value="P-loop containing nucleotide triphosphate hydrolases"/>
    <property type="match status" value="1"/>
</dbReference>
<feature type="region of interest" description="Disordered" evidence="9">
    <location>
        <begin position="537"/>
        <end position="671"/>
    </location>
</feature>
<feature type="region of interest" description="Disordered" evidence="9">
    <location>
        <begin position="996"/>
        <end position="1024"/>
    </location>
</feature>
<dbReference type="PRINTS" id="PR00929">
    <property type="entry name" value="ATHOOK"/>
</dbReference>
<comment type="subcellular location">
    <subcellularLocation>
        <location evidence="1">Nucleus</location>
    </subcellularLocation>
</comment>
<feature type="compositionally biased region" description="Polar residues" evidence="9">
    <location>
        <begin position="153"/>
        <end position="164"/>
    </location>
</feature>
<evidence type="ECO:0000256" key="6">
    <source>
        <dbReference type="ARBA" id="ARBA00022840"/>
    </source>
</evidence>
<keyword evidence="7" id="KW-0175">Coiled coil</keyword>
<dbReference type="FunFam" id="3.40.50.10810:FF:000015">
    <property type="entry name" value="lymphoid-specific helicase isoform X1"/>
    <property type="match status" value="1"/>
</dbReference>
<accession>A0A5C3EFM8</accession>
<evidence type="ECO:0000256" key="2">
    <source>
        <dbReference type="ARBA" id="ARBA00007025"/>
    </source>
</evidence>
<dbReference type="GO" id="GO:0006346">
    <property type="term" value="P:DNA methylation-dependent constitutive heterochromatin formation"/>
    <property type="evidence" value="ECO:0007669"/>
    <property type="project" value="TreeGrafter"/>
</dbReference>
<dbReference type="InterPro" id="IPR001650">
    <property type="entry name" value="Helicase_C-like"/>
</dbReference>
<dbReference type="GO" id="GO:0031508">
    <property type="term" value="P:pericentric heterochromatin formation"/>
    <property type="evidence" value="ECO:0007669"/>
    <property type="project" value="TreeGrafter"/>
</dbReference>
<feature type="compositionally biased region" description="Acidic residues" evidence="9">
    <location>
        <begin position="582"/>
        <end position="591"/>
    </location>
</feature>
<feature type="compositionally biased region" description="Low complexity" evidence="9">
    <location>
        <begin position="132"/>
        <end position="148"/>
    </location>
</feature>
<dbReference type="AlphaFoldDB" id="A0A5C3EFM8"/>
<dbReference type="SMART" id="SM00384">
    <property type="entry name" value="AT_hook"/>
    <property type="match status" value="2"/>
</dbReference>
<evidence type="ECO:0000259" key="11">
    <source>
        <dbReference type="PROSITE" id="PS51194"/>
    </source>
</evidence>
<evidence type="ECO:0000256" key="8">
    <source>
        <dbReference type="ARBA" id="ARBA00023242"/>
    </source>
</evidence>
<dbReference type="EMBL" id="OOIN01000020">
    <property type="protein sequence ID" value="SPO27979.1"/>
    <property type="molecule type" value="Genomic_DNA"/>
</dbReference>
<dbReference type="FunFam" id="3.40.50.300:FF:001315">
    <property type="entry name" value="SNF2 family helicase/ATPase PasG"/>
    <property type="match status" value="1"/>
</dbReference>
<evidence type="ECO:0000313" key="12">
    <source>
        <dbReference type="EMBL" id="SPO27979.1"/>
    </source>
</evidence>
<dbReference type="GO" id="GO:0016787">
    <property type="term" value="F:hydrolase activity"/>
    <property type="evidence" value="ECO:0007669"/>
    <property type="project" value="UniProtKB-KW"/>
</dbReference>
<keyword evidence="8" id="KW-0539">Nucleus</keyword>
<proteinExistence type="inferred from homology"/>
<dbReference type="GO" id="GO:0005524">
    <property type="term" value="F:ATP binding"/>
    <property type="evidence" value="ECO:0007669"/>
    <property type="project" value="UniProtKB-KW"/>
</dbReference>
<feature type="compositionally biased region" description="Polar residues" evidence="9">
    <location>
        <begin position="541"/>
        <end position="556"/>
    </location>
</feature>
<dbReference type="SUPFAM" id="SSF52540">
    <property type="entry name" value="P-loop containing nucleoside triphosphate hydrolases"/>
    <property type="match status" value="2"/>
</dbReference>
<dbReference type="PROSITE" id="PS51194">
    <property type="entry name" value="HELICASE_CTER"/>
    <property type="match status" value="1"/>
</dbReference>
<evidence type="ECO:0000256" key="9">
    <source>
        <dbReference type="SAM" id="MobiDB-lite"/>
    </source>
</evidence>
<dbReference type="GO" id="GO:0003677">
    <property type="term" value="F:DNA binding"/>
    <property type="evidence" value="ECO:0007669"/>
    <property type="project" value="InterPro"/>
</dbReference>
<dbReference type="Pfam" id="PF00271">
    <property type="entry name" value="Helicase_C"/>
    <property type="match status" value="1"/>
</dbReference>
<comment type="similarity">
    <text evidence="2">Belongs to the SNF2/RAD54 helicase family.</text>
</comment>
<dbReference type="SMART" id="SM00487">
    <property type="entry name" value="DEXDc"/>
    <property type="match status" value="1"/>
</dbReference>
<dbReference type="InterPro" id="IPR014001">
    <property type="entry name" value="Helicase_ATP-bd"/>
</dbReference>
<evidence type="ECO:0000313" key="13">
    <source>
        <dbReference type="Proteomes" id="UP000324022"/>
    </source>
</evidence>
<dbReference type="InterPro" id="IPR049730">
    <property type="entry name" value="SNF2/RAD54-like_C"/>
</dbReference>
<feature type="domain" description="Helicase C-terminal" evidence="11">
    <location>
        <begin position="771"/>
        <end position="925"/>
    </location>
</feature>
<dbReference type="PROSITE" id="PS51192">
    <property type="entry name" value="HELICASE_ATP_BIND_1"/>
    <property type="match status" value="1"/>
</dbReference>
<evidence type="ECO:0000259" key="10">
    <source>
        <dbReference type="PROSITE" id="PS51192"/>
    </source>
</evidence>
<feature type="compositionally biased region" description="Basic and acidic residues" evidence="9">
    <location>
        <begin position="107"/>
        <end position="129"/>
    </location>
</feature>
<feature type="compositionally biased region" description="Low complexity" evidence="9">
    <location>
        <begin position="199"/>
        <end position="209"/>
    </location>
</feature>